<reference evidence="4 5" key="1">
    <citation type="journal article" date="2016" name="Sci. Rep.">
        <title>The Dendrobium catenatum Lindl. genome sequence provides insights into polysaccharide synthase, floral development and adaptive evolution.</title>
        <authorList>
            <person name="Zhang G.Q."/>
            <person name="Xu Q."/>
            <person name="Bian C."/>
            <person name="Tsai W.C."/>
            <person name="Yeh C.M."/>
            <person name="Liu K.W."/>
            <person name="Yoshida K."/>
            <person name="Zhang L.S."/>
            <person name="Chang S.B."/>
            <person name="Chen F."/>
            <person name="Shi Y."/>
            <person name="Su Y.Y."/>
            <person name="Zhang Y.Q."/>
            <person name="Chen L.J."/>
            <person name="Yin Y."/>
            <person name="Lin M."/>
            <person name="Huang H."/>
            <person name="Deng H."/>
            <person name="Wang Z.W."/>
            <person name="Zhu S.L."/>
            <person name="Zhao X."/>
            <person name="Deng C."/>
            <person name="Niu S.C."/>
            <person name="Huang J."/>
            <person name="Wang M."/>
            <person name="Liu G.H."/>
            <person name="Yang H.J."/>
            <person name="Xiao X.J."/>
            <person name="Hsiao Y.Y."/>
            <person name="Wu W.L."/>
            <person name="Chen Y.Y."/>
            <person name="Mitsuda N."/>
            <person name="Ohme-Takagi M."/>
            <person name="Luo Y.B."/>
            <person name="Van de Peer Y."/>
            <person name="Liu Z.J."/>
        </authorList>
    </citation>
    <scope>NUCLEOTIDE SEQUENCE [LARGE SCALE GENOMIC DNA]</scope>
    <source>
        <tissue evidence="4">The whole plant</tissue>
    </source>
</reference>
<evidence type="ECO:0000256" key="3">
    <source>
        <dbReference type="RuleBase" id="RU003718"/>
    </source>
</evidence>
<keyword evidence="5" id="KW-1185">Reference proteome</keyword>
<protein>
    <submittedName>
        <fullName evidence="4">UDP-glycosyltransferase 76C2</fullName>
    </submittedName>
</protein>
<keyword evidence="3" id="KW-0328">Glycosyltransferase</keyword>
<gene>
    <name evidence="4" type="primary">UGT76C2</name>
    <name evidence="4" type="ORF">MA16_Dca028752</name>
</gene>
<dbReference type="InterPro" id="IPR035595">
    <property type="entry name" value="UDP_glycos_trans_CS"/>
</dbReference>
<organism evidence="4 5">
    <name type="scientific">Dendrobium catenatum</name>
    <dbReference type="NCBI Taxonomy" id="906689"/>
    <lineage>
        <taxon>Eukaryota</taxon>
        <taxon>Viridiplantae</taxon>
        <taxon>Streptophyta</taxon>
        <taxon>Embryophyta</taxon>
        <taxon>Tracheophyta</taxon>
        <taxon>Spermatophyta</taxon>
        <taxon>Magnoliopsida</taxon>
        <taxon>Liliopsida</taxon>
        <taxon>Asparagales</taxon>
        <taxon>Orchidaceae</taxon>
        <taxon>Epidendroideae</taxon>
        <taxon>Malaxideae</taxon>
        <taxon>Dendrobiinae</taxon>
        <taxon>Dendrobium</taxon>
    </lineage>
</organism>
<dbReference type="GO" id="GO:0080043">
    <property type="term" value="F:quercetin 3-O-glucosyltransferase activity"/>
    <property type="evidence" value="ECO:0007669"/>
    <property type="project" value="TreeGrafter"/>
</dbReference>
<evidence type="ECO:0000256" key="1">
    <source>
        <dbReference type="ARBA" id="ARBA00009995"/>
    </source>
</evidence>
<dbReference type="AlphaFoldDB" id="A0A2I0VAC9"/>
<dbReference type="Proteomes" id="UP000233837">
    <property type="component" value="Unassembled WGS sequence"/>
</dbReference>
<dbReference type="CDD" id="cd03784">
    <property type="entry name" value="GT1_Gtf-like"/>
    <property type="match status" value="1"/>
</dbReference>
<comment type="similarity">
    <text evidence="1 3">Belongs to the UDP-glycosyltransferase family.</text>
</comment>
<dbReference type="Gene3D" id="3.40.50.2000">
    <property type="entry name" value="Glycogen Phosphorylase B"/>
    <property type="match status" value="2"/>
</dbReference>
<evidence type="ECO:0000256" key="2">
    <source>
        <dbReference type="ARBA" id="ARBA00022679"/>
    </source>
</evidence>
<proteinExistence type="inferred from homology"/>
<reference evidence="4 5" key="2">
    <citation type="journal article" date="2017" name="Nature">
        <title>The Apostasia genome and the evolution of orchids.</title>
        <authorList>
            <person name="Zhang G.Q."/>
            <person name="Liu K.W."/>
            <person name="Li Z."/>
            <person name="Lohaus R."/>
            <person name="Hsiao Y.Y."/>
            <person name="Niu S.C."/>
            <person name="Wang J.Y."/>
            <person name="Lin Y.C."/>
            <person name="Xu Q."/>
            <person name="Chen L.J."/>
            <person name="Yoshida K."/>
            <person name="Fujiwara S."/>
            <person name="Wang Z.W."/>
            <person name="Zhang Y.Q."/>
            <person name="Mitsuda N."/>
            <person name="Wang M."/>
            <person name="Liu G.H."/>
            <person name="Pecoraro L."/>
            <person name="Huang H.X."/>
            <person name="Xiao X.J."/>
            <person name="Lin M."/>
            <person name="Wu X.Y."/>
            <person name="Wu W.L."/>
            <person name="Chen Y.Y."/>
            <person name="Chang S.B."/>
            <person name="Sakamoto S."/>
            <person name="Ohme-Takagi M."/>
            <person name="Yagi M."/>
            <person name="Zeng S.J."/>
            <person name="Shen C.Y."/>
            <person name="Yeh C.M."/>
            <person name="Luo Y.B."/>
            <person name="Tsai W.C."/>
            <person name="Van de Peer Y."/>
            <person name="Liu Z.J."/>
        </authorList>
    </citation>
    <scope>NUCLEOTIDE SEQUENCE [LARGE SCALE GENOMIC DNA]</scope>
    <source>
        <tissue evidence="4">The whole plant</tissue>
    </source>
</reference>
<accession>A0A2I0VAC9</accession>
<dbReference type="OrthoDB" id="5835829at2759"/>
<sequence length="297" mass="32762">MEGFLRRRDLPSICRQATKAEDEMLHLFANISTSATQSKGLILNTSNSLEAPIISQIRSLFPTTYAVGPLHALVESITSSSVSASLLSEDRSALIWLDAQPDHSVVYVSFGSLVQLTQEEFLEFWHGFVNSGHRFLWVVRPDLVAGGTSAAEMVESEERVRLVAWAPQEEVLRHRAVGCFITHSGWNSTVESAAAGVPMVCWPRAWDQLVNSRLVGEVWKVGLDMKDVCRREIVESMVRAVMEGKKAEEFRRVAAEMAAEIGRSVGEGGDSMFDFDRLVRDILSLSMCASIDAATAS</sequence>
<dbReference type="PROSITE" id="PS00375">
    <property type="entry name" value="UDPGT"/>
    <property type="match status" value="1"/>
</dbReference>
<dbReference type="PANTHER" id="PTHR11926">
    <property type="entry name" value="GLUCOSYL/GLUCURONOSYL TRANSFERASES"/>
    <property type="match status" value="1"/>
</dbReference>
<name>A0A2I0VAC9_9ASPA</name>
<dbReference type="InterPro" id="IPR002213">
    <property type="entry name" value="UDP_glucos_trans"/>
</dbReference>
<keyword evidence="2 3" id="KW-0808">Transferase</keyword>
<evidence type="ECO:0000313" key="4">
    <source>
        <dbReference type="EMBL" id="PKU60363.1"/>
    </source>
</evidence>
<dbReference type="SUPFAM" id="SSF53756">
    <property type="entry name" value="UDP-Glycosyltransferase/glycogen phosphorylase"/>
    <property type="match status" value="1"/>
</dbReference>
<dbReference type="PANTHER" id="PTHR11926:SF1392">
    <property type="entry name" value="GLYCOSYLTRANSFERASE"/>
    <property type="match status" value="1"/>
</dbReference>
<evidence type="ECO:0000313" key="5">
    <source>
        <dbReference type="Proteomes" id="UP000233837"/>
    </source>
</evidence>
<dbReference type="GO" id="GO:0080044">
    <property type="term" value="F:quercetin 7-O-glucosyltransferase activity"/>
    <property type="evidence" value="ECO:0007669"/>
    <property type="project" value="TreeGrafter"/>
</dbReference>
<dbReference type="FunFam" id="3.40.50.2000:FF:000060">
    <property type="entry name" value="Glycosyltransferase"/>
    <property type="match status" value="1"/>
</dbReference>
<dbReference type="Pfam" id="PF00201">
    <property type="entry name" value="UDPGT"/>
    <property type="match status" value="1"/>
</dbReference>
<dbReference type="EMBL" id="KZ505144">
    <property type="protein sequence ID" value="PKU60363.1"/>
    <property type="molecule type" value="Genomic_DNA"/>
</dbReference>